<dbReference type="HOGENOM" id="CLU_1221288_0_0_1"/>
<dbReference type="InterPro" id="IPR051826">
    <property type="entry name" value="E3_ubiquitin-ligase_domain"/>
</dbReference>
<dbReference type="GO" id="GO:0006511">
    <property type="term" value="P:ubiquitin-dependent protein catabolic process"/>
    <property type="evidence" value="ECO:0000318"/>
    <property type="project" value="GO_Central"/>
</dbReference>
<dbReference type="Gene3D" id="3.30.40.10">
    <property type="entry name" value="Zinc/RING finger domain, C3HC4 (zinc finger)"/>
    <property type="match status" value="1"/>
</dbReference>
<name>G7K4G0_MEDTR</name>
<dbReference type="PANTHER" id="PTHR22765">
    <property type="entry name" value="RING FINGER AND PROTEASE ASSOCIATED DOMAIN-CONTAINING"/>
    <property type="match status" value="1"/>
</dbReference>
<dbReference type="EMBL" id="CM001221">
    <property type="protein sequence ID" value="AET00676.1"/>
    <property type="molecule type" value="Genomic_DNA"/>
</dbReference>
<dbReference type="PANTHER" id="PTHR22765:SF434">
    <property type="entry name" value="GB|AAD18119.1-RELATED"/>
    <property type="match status" value="1"/>
</dbReference>
<evidence type="ECO:0000256" key="1">
    <source>
        <dbReference type="PROSITE-ProRule" id="PRU00175"/>
    </source>
</evidence>
<dbReference type="AlphaFoldDB" id="G7K4G0"/>
<dbReference type="EMBL" id="PSQE01000005">
    <property type="protein sequence ID" value="RHN57919.1"/>
    <property type="molecule type" value="Genomic_DNA"/>
</dbReference>
<dbReference type="Pfam" id="PF13639">
    <property type="entry name" value="zf-RING_2"/>
    <property type="match status" value="1"/>
</dbReference>
<dbReference type="GO" id="GO:0061630">
    <property type="term" value="F:ubiquitin protein ligase activity"/>
    <property type="evidence" value="ECO:0000318"/>
    <property type="project" value="GO_Central"/>
</dbReference>
<dbReference type="PaxDb" id="3880-AET00676"/>
<keyword evidence="1" id="KW-0862">Zinc</keyword>
<dbReference type="Proteomes" id="UP000002051">
    <property type="component" value="Chromosome 5"/>
</dbReference>
<dbReference type="InterPro" id="IPR013083">
    <property type="entry name" value="Znf_RING/FYVE/PHD"/>
</dbReference>
<organism evidence="3 6">
    <name type="scientific">Medicago truncatula</name>
    <name type="common">Barrel medic</name>
    <name type="synonym">Medicago tribuloides</name>
    <dbReference type="NCBI Taxonomy" id="3880"/>
    <lineage>
        <taxon>Eukaryota</taxon>
        <taxon>Viridiplantae</taxon>
        <taxon>Streptophyta</taxon>
        <taxon>Embryophyta</taxon>
        <taxon>Tracheophyta</taxon>
        <taxon>Spermatophyta</taxon>
        <taxon>Magnoliopsida</taxon>
        <taxon>eudicotyledons</taxon>
        <taxon>Gunneridae</taxon>
        <taxon>Pentapetalae</taxon>
        <taxon>rosids</taxon>
        <taxon>fabids</taxon>
        <taxon>Fabales</taxon>
        <taxon>Fabaceae</taxon>
        <taxon>Papilionoideae</taxon>
        <taxon>50 kb inversion clade</taxon>
        <taxon>NPAAA clade</taxon>
        <taxon>Hologalegina</taxon>
        <taxon>IRL clade</taxon>
        <taxon>Trifolieae</taxon>
        <taxon>Medicago</taxon>
    </lineage>
</organism>
<reference evidence="7" key="4">
    <citation type="journal article" date="2018" name="Nat. Plants">
        <title>Whole-genome landscape of Medicago truncatula symbiotic genes.</title>
        <authorList>
            <person name="Pecrix Y."/>
            <person name="Staton S.E."/>
            <person name="Sallet E."/>
            <person name="Lelandais-Briere C."/>
            <person name="Moreau S."/>
            <person name="Carrere S."/>
            <person name="Blein T."/>
            <person name="Jardinaud M.F."/>
            <person name="Latrasse D."/>
            <person name="Zouine M."/>
            <person name="Zahm M."/>
            <person name="Kreplak J."/>
            <person name="Mayjonade B."/>
            <person name="Satge C."/>
            <person name="Perez M."/>
            <person name="Cauet S."/>
            <person name="Marande W."/>
            <person name="Chantry-Darmon C."/>
            <person name="Lopez-Roques C."/>
            <person name="Bouchez O."/>
            <person name="Berard A."/>
            <person name="Debelle F."/>
            <person name="Munos S."/>
            <person name="Bendahmane A."/>
            <person name="Berges H."/>
            <person name="Niebel A."/>
            <person name="Buitink J."/>
            <person name="Frugier F."/>
            <person name="Benhamed M."/>
            <person name="Crespi M."/>
            <person name="Gouzy J."/>
            <person name="Gamas P."/>
        </authorList>
    </citation>
    <scope>NUCLEOTIDE SEQUENCE [LARGE SCALE GENOMIC DNA]</scope>
    <source>
        <strain evidence="7">cv. Jemalong A17</strain>
    </source>
</reference>
<dbReference type="PROSITE" id="PS50089">
    <property type="entry name" value="ZF_RING_2"/>
    <property type="match status" value="1"/>
</dbReference>
<sequence length="223" mass="26078">MLYNFNLEISSIEDDPFTVSKDDPFNNYFYINFHYNQVNFPLHTNASNSSFDYKTTITRTLLIPSNILCNCNEITILDREDNIFLHDSFSSVPISSHILKEILPEIGEYAREMVADDDDECRNMWEIDVNLDVTTWYVEDNDVVKAILVVDRLKKVGMDDSSCYYNDQCTICLEEFFNGSKSEHVMTKCLHVFHKECIFQWLKRCISRQSSLSCPLCRNNQIL</sequence>
<feature type="domain" description="RING-type" evidence="2">
    <location>
        <begin position="169"/>
        <end position="218"/>
    </location>
</feature>
<keyword evidence="1" id="KW-0863">Zinc-finger</keyword>
<dbReference type="SMART" id="SM00184">
    <property type="entry name" value="RING"/>
    <property type="match status" value="1"/>
</dbReference>
<dbReference type="InterPro" id="IPR001841">
    <property type="entry name" value="Znf_RING"/>
</dbReference>
<evidence type="ECO:0000313" key="3">
    <source>
        <dbReference type="EMBL" id="AET00676.1"/>
    </source>
</evidence>
<evidence type="ECO:0000313" key="5">
    <source>
        <dbReference type="EnsemblPlants" id="AET00676"/>
    </source>
</evidence>
<accession>G7K4G0</accession>
<reference evidence="3 6" key="2">
    <citation type="journal article" date="2014" name="BMC Genomics">
        <title>An improved genome release (version Mt4.0) for the model legume Medicago truncatula.</title>
        <authorList>
            <person name="Tang H."/>
            <person name="Krishnakumar V."/>
            <person name="Bidwell S."/>
            <person name="Rosen B."/>
            <person name="Chan A."/>
            <person name="Zhou S."/>
            <person name="Gentzbittel L."/>
            <person name="Childs K.L."/>
            <person name="Yandell M."/>
            <person name="Gundlach H."/>
            <person name="Mayer K.F."/>
            <person name="Schwartz D.C."/>
            <person name="Town C.D."/>
        </authorList>
    </citation>
    <scope>GENOME REANNOTATION</scope>
    <source>
        <strain evidence="5 6">cv. Jemalong A17</strain>
    </source>
</reference>
<evidence type="ECO:0000313" key="6">
    <source>
        <dbReference type="Proteomes" id="UP000002051"/>
    </source>
</evidence>
<evidence type="ECO:0000313" key="7">
    <source>
        <dbReference type="Proteomes" id="UP000265566"/>
    </source>
</evidence>
<proteinExistence type="predicted"/>
<dbReference type="Proteomes" id="UP000265566">
    <property type="component" value="Chromosome 5"/>
</dbReference>
<dbReference type="STRING" id="3880.G7K4G0"/>
<dbReference type="EnsemblPlants" id="AET00676">
    <property type="protein sequence ID" value="AET00676"/>
    <property type="gene ID" value="MTR_5g094680"/>
</dbReference>
<dbReference type="GO" id="GO:0008270">
    <property type="term" value="F:zinc ion binding"/>
    <property type="evidence" value="ECO:0007669"/>
    <property type="project" value="UniProtKB-KW"/>
</dbReference>
<protein>
    <submittedName>
        <fullName evidence="4">Putative transcription factor C2H2 family</fullName>
    </submittedName>
    <submittedName>
        <fullName evidence="3">RING-H2 zinc finger protein</fullName>
    </submittedName>
</protein>
<evidence type="ECO:0000313" key="4">
    <source>
        <dbReference type="EMBL" id="RHN57919.1"/>
    </source>
</evidence>
<keyword evidence="6" id="KW-1185">Reference proteome</keyword>
<keyword evidence="1" id="KW-0479">Metal-binding</keyword>
<reference evidence="4" key="5">
    <citation type="journal article" date="2018" name="Nat. Plants">
        <title>Whole-genome landscape of Medicago truncatula symbiotic genes.</title>
        <authorList>
            <person name="Pecrix Y."/>
            <person name="Gamas P."/>
            <person name="Carrere S."/>
        </authorList>
    </citation>
    <scope>NUCLEOTIDE SEQUENCE</scope>
    <source>
        <tissue evidence="4">Leaves</tissue>
    </source>
</reference>
<evidence type="ECO:0000259" key="2">
    <source>
        <dbReference type="PROSITE" id="PS50089"/>
    </source>
</evidence>
<gene>
    <name evidence="3" type="ordered locus">MTR_5g094680</name>
    <name evidence="4" type="ORF">MtrunA17_Chr5g0445561</name>
</gene>
<dbReference type="Gramene" id="rna33510">
    <property type="protein sequence ID" value="RHN57919.1"/>
    <property type="gene ID" value="gene33510"/>
</dbReference>
<reference evidence="5" key="3">
    <citation type="submission" date="2015-04" db="UniProtKB">
        <authorList>
            <consortium name="EnsemblPlants"/>
        </authorList>
    </citation>
    <scope>IDENTIFICATION</scope>
    <source>
        <strain evidence="5">cv. Jemalong A17</strain>
    </source>
</reference>
<dbReference type="SUPFAM" id="SSF57850">
    <property type="entry name" value="RING/U-box"/>
    <property type="match status" value="1"/>
</dbReference>
<reference evidence="3 6" key="1">
    <citation type="journal article" date="2011" name="Nature">
        <title>The Medicago genome provides insight into the evolution of rhizobial symbioses.</title>
        <authorList>
            <person name="Young N.D."/>
            <person name="Debelle F."/>
            <person name="Oldroyd G.E."/>
            <person name="Geurts R."/>
            <person name="Cannon S.B."/>
            <person name="Udvardi M.K."/>
            <person name="Benedito V.A."/>
            <person name="Mayer K.F."/>
            <person name="Gouzy J."/>
            <person name="Schoof H."/>
            <person name="Van de Peer Y."/>
            <person name="Proost S."/>
            <person name="Cook D.R."/>
            <person name="Meyers B.C."/>
            <person name="Spannagl M."/>
            <person name="Cheung F."/>
            <person name="De Mita S."/>
            <person name="Krishnakumar V."/>
            <person name="Gundlach H."/>
            <person name="Zhou S."/>
            <person name="Mudge J."/>
            <person name="Bharti A.K."/>
            <person name="Murray J.D."/>
            <person name="Naoumkina M.A."/>
            <person name="Rosen B."/>
            <person name="Silverstein K.A."/>
            <person name="Tang H."/>
            <person name="Rombauts S."/>
            <person name="Zhao P.X."/>
            <person name="Zhou P."/>
            <person name="Barbe V."/>
            <person name="Bardou P."/>
            <person name="Bechner M."/>
            <person name="Bellec A."/>
            <person name="Berger A."/>
            <person name="Berges H."/>
            <person name="Bidwell S."/>
            <person name="Bisseling T."/>
            <person name="Choisne N."/>
            <person name="Couloux A."/>
            <person name="Denny R."/>
            <person name="Deshpande S."/>
            <person name="Dai X."/>
            <person name="Doyle J.J."/>
            <person name="Dudez A.M."/>
            <person name="Farmer A.D."/>
            <person name="Fouteau S."/>
            <person name="Franken C."/>
            <person name="Gibelin C."/>
            <person name="Gish J."/>
            <person name="Goldstein S."/>
            <person name="Gonzalez A.J."/>
            <person name="Green P.J."/>
            <person name="Hallab A."/>
            <person name="Hartog M."/>
            <person name="Hua A."/>
            <person name="Humphray S.J."/>
            <person name="Jeong D.H."/>
            <person name="Jing Y."/>
            <person name="Jocker A."/>
            <person name="Kenton S.M."/>
            <person name="Kim D.J."/>
            <person name="Klee K."/>
            <person name="Lai H."/>
            <person name="Lang C."/>
            <person name="Lin S."/>
            <person name="Macmil S.L."/>
            <person name="Magdelenat G."/>
            <person name="Matthews L."/>
            <person name="McCorrison J."/>
            <person name="Monaghan E.L."/>
            <person name="Mun J.H."/>
            <person name="Najar F.Z."/>
            <person name="Nicholson C."/>
            <person name="Noirot C."/>
            <person name="O'Bleness M."/>
            <person name="Paule C.R."/>
            <person name="Poulain J."/>
            <person name="Prion F."/>
            <person name="Qin B."/>
            <person name="Qu C."/>
            <person name="Retzel E.F."/>
            <person name="Riddle C."/>
            <person name="Sallet E."/>
            <person name="Samain S."/>
            <person name="Samson N."/>
            <person name="Sanders I."/>
            <person name="Saurat O."/>
            <person name="Scarpelli C."/>
            <person name="Schiex T."/>
            <person name="Segurens B."/>
            <person name="Severin A.J."/>
            <person name="Sherrier D.J."/>
            <person name="Shi R."/>
            <person name="Sims S."/>
            <person name="Singer S.R."/>
            <person name="Sinharoy S."/>
            <person name="Sterck L."/>
            <person name="Viollet A."/>
            <person name="Wang B.B."/>
            <person name="Wang K."/>
            <person name="Wang M."/>
            <person name="Wang X."/>
            <person name="Warfsmann J."/>
            <person name="Weissenbach J."/>
            <person name="White D.D."/>
            <person name="White J.D."/>
            <person name="Wiley G.B."/>
            <person name="Wincker P."/>
            <person name="Xing Y."/>
            <person name="Yang L."/>
            <person name="Yao Z."/>
            <person name="Ying F."/>
            <person name="Zhai J."/>
            <person name="Zhou L."/>
            <person name="Zuber A."/>
            <person name="Denarie J."/>
            <person name="Dixon R.A."/>
            <person name="May G.D."/>
            <person name="Schwartz D.C."/>
            <person name="Rogers J."/>
            <person name="Quetier F."/>
            <person name="Town C.D."/>
            <person name="Roe B.A."/>
        </authorList>
    </citation>
    <scope>NUCLEOTIDE SEQUENCE [LARGE SCALE GENOMIC DNA]</scope>
    <source>
        <strain evidence="3">A17</strain>
        <strain evidence="5 6">cv. Jemalong A17</strain>
    </source>
</reference>